<protein>
    <submittedName>
        <fullName evidence="2">Uncharacterized protein</fullName>
    </submittedName>
</protein>
<comment type="caution">
    <text evidence="2">The sequence shown here is derived from an EMBL/GenBank/DDBJ whole genome shotgun (WGS) entry which is preliminary data.</text>
</comment>
<keyword evidence="1" id="KW-0812">Transmembrane</keyword>
<organism evidence="2 3">
    <name type="scientific">Paraphoma chrysanthemicola</name>
    <dbReference type="NCBI Taxonomy" id="798071"/>
    <lineage>
        <taxon>Eukaryota</taxon>
        <taxon>Fungi</taxon>
        <taxon>Dikarya</taxon>
        <taxon>Ascomycota</taxon>
        <taxon>Pezizomycotina</taxon>
        <taxon>Dothideomycetes</taxon>
        <taxon>Pleosporomycetidae</taxon>
        <taxon>Pleosporales</taxon>
        <taxon>Pleosporineae</taxon>
        <taxon>Phaeosphaeriaceae</taxon>
        <taxon>Paraphoma</taxon>
    </lineage>
</organism>
<dbReference type="Proteomes" id="UP000813461">
    <property type="component" value="Unassembled WGS sequence"/>
</dbReference>
<accession>A0A8K0QRG0</accession>
<evidence type="ECO:0000256" key="1">
    <source>
        <dbReference type="SAM" id="Phobius"/>
    </source>
</evidence>
<keyword evidence="3" id="KW-1185">Reference proteome</keyword>
<keyword evidence="1" id="KW-0472">Membrane</keyword>
<evidence type="ECO:0000313" key="3">
    <source>
        <dbReference type="Proteomes" id="UP000813461"/>
    </source>
</evidence>
<keyword evidence="1" id="KW-1133">Transmembrane helix</keyword>
<sequence>MAWSRDNIIAILALFATCAPIAILVTTFLLRRKQRGSNTQVSADMERLAPSSNQQPGVWYREHIRRQPTLTIMVQIQKYIVEGAFFIRSIG</sequence>
<proteinExistence type="predicted"/>
<reference evidence="2" key="1">
    <citation type="journal article" date="2021" name="Nat. Commun.">
        <title>Genetic determinants of endophytism in the Arabidopsis root mycobiome.</title>
        <authorList>
            <person name="Mesny F."/>
            <person name="Miyauchi S."/>
            <person name="Thiergart T."/>
            <person name="Pickel B."/>
            <person name="Atanasova L."/>
            <person name="Karlsson M."/>
            <person name="Huettel B."/>
            <person name="Barry K.W."/>
            <person name="Haridas S."/>
            <person name="Chen C."/>
            <person name="Bauer D."/>
            <person name="Andreopoulos W."/>
            <person name="Pangilinan J."/>
            <person name="LaButti K."/>
            <person name="Riley R."/>
            <person name="Lipzen A."/>
            <person name="Clum A."/>
            <person name="Drula E."/>
            <person name="Henrissat B."/>
            <person name="Kohler A."/>
            <person name="Grigoriev I.V."/>
            <person name="Martin F.M."/>
            <person name="Hacquard S."/>
        </authorList>
    </citation>
    <scope>NUCLEOTIDE SEQUENCE</scope>
    <source>
        <strain evidence="2">MPI-SDFR-AT-0120</strain>
    </source>
</reference>
<dbReference type="AlphaFoldDB" id="A0A8K0QRG0"/>
<evidence type="ECO:0000313" key="2">
    <source>
        <dbReference type="EMBL" id="KAH7067906.1"/>
    </source>
</evidence>
<name>A0A8K0QRG0_9PLEO</name>
<feature type="transmembrane region" description="Helical" evidence="1">
    <location>
        <begin position="6"/>
        <end position="30"/>
    </location>
</feature>
<dbReference type="EMBL" id="JAGMVJ010000033">
    <property type="protein sequence ID" value="KAH7067906.1"/>
    <property type="molecule type" value="Genomic_DNA"/>
</dbReference>
<gene>
    <name evidence="2" type="ORF">FB567DRAFT_541435</name>
</gene>
<dbReference type="OrthoDB" id="3693214at2759"/>